<name>A0A1I7ZXC3_9BILA</name>
<reference evidence="2" key="1">
    <citation type="submission" date="2016-11" db="UniProtKB">
        <authorList>
            <consortium name="WormBaseParasite"/>
        </authorList>
    </citation>
    <scope>IDENTIFICATION</scope>
</reference>
<sequence>MATISAPADVKSNCAEIRWNRAKISRGSFHNFVVRLRREPTRDKLENKLRKMSPGHDTAYATTPPELVPLTSSYRRVLQVRQH</sequence>
<evidence type="ECO:0000313" key="1">
    <source>
        <dbReference type="Proteomes" id="UP000095287"/>
    </source>
</evidence>
<keyword evidence="1" id="KW-1185">Reference proteome</keyword>
<protein>
    <submittedName>
        <fullName evidence="2">60S ribosomal protein L38</fullName>
    </submittedName>
</protein>
<accession>A0A1I7ZXC3</accession>
<organism evidence="1 2">
    <name type="scientific">Steinernema glaseri</name>
    <dbReference type="NCBI Taxonomy" id="37863"/>
    <lineage>
        <taxon>Eukaryota</taxon>
        <taxon>Metazoa</taxon>
        <taxon>Ecdysozoa</taxon>
        <taxon>Nematoda</taxon>
        <taxon>Chromadorea</taxon>
        <taxon>Rhabditida</taxon>
        <taxon>Tylenchina</taxon>
        <taxon>Panagrolaimomorpha</taxon>
        <taxon>Strongyloidoidea</taxon>
        <taxon>Steinernematidae</taxon>
        <taxon>Steinernema</taxon>
    </lineage>
</organism>
<dbReference type="WBParaSite" id="L893_g30714.t1">
    <property type="protein sequence ID" value="L893_g30714.t1"/>
    <property type="gene ID" value="L893_g30714"/>
</dbReference>
<dbReference type="Proteomes" id="UP000095287">
    <property type="component" value="Unplaced"/>
</dbReference>
<evidence type="ECO:0000313" key="2">
    <source>
        <dbReference type="WBParaSite" id="L893_g30714.t1"/>
    </source>
</evidence>
<dbReference type="AlphaFoldDB" id="A0A1I7ZXC3"/>
<proteinExistence type="predicted"/>